<keyword evidence="1" id="KW-0175">Coiled coil</keyword>
<proteinExistence type="predicted"/>
<dbReference type="RefSeq" id="WP_073043691.1">
    <property type="nucleotide sequence ID" value="NZ_FQUO01000009.1"/>
</dbReference>
<reference evidence="3 4" key="1">
    <citation type="submission" date="2016-11" db="EMBL/GenBank/DDBJ databases">
        <authorList>
            <person name="Jaros S."/>
            <person name="Januszkiewicz K."/>
            <person name="Wedrychowicz H."/>
        </authorList>
    </citation>
    <scope>NUCLEOTIDE SEQUENCE [LARGE SCALE GENOMIC DNA]</scope>
    <source>
        <strain evidence="3 4">DSM 26897</strain>
    </source>
</reference>
<dbReference type="STRING" id="1302690.BUE76_07645"/>
<feature type="coiled-coil region" evidence="1">
    <location>
        <begin position="735"/>
        <end position="776"/>
    </location>
</feature>
<feature type="domain" description="Peptidase S74" evidence="2">
    <location>
        <begin position="622"/>
        <end position="749"/>
    </location>
</feature>
<dbReference type="OrthoDB" id="674464at2"/>
<dbReference type="Gene3D" id="1.10.10.10">
    <property type="entry name" value="Winged helix-like DNA-binding domain superfamily/Winged helix DNA-binding domain"/>
    <property type="match status" value="1"/>
</dbReference>
<dbReference type="AlphaFoldDB" id="A0A1M5CE65"/>
<dbReference type="PROSITE" id="PS51688">
    <property type="entry name" value="ICA"/>
    <property type="match status" value="1"/>
</dbReference>
<dbReference type="InterPro" id="IPR036388">
    <property type="entry name" value="WH-like_DNA-bd_sf"/>
</dbReference>
<name>A0A1M5CE65_9BACT</name>
<gene>
    <name evidence="3" type="ORF">SAMN05444008_10932</name>
</gene>
<dbReference type="Pfam" id="PF13884">
    <property type="entry name" value="Peptidase_S74"/>
    <property type="match status" value="1"/>
</dbReference>
<dbReference type="EMBL" id="FQUO01000009">
    <property type="protein sequence ID" value="SHF53033.1"/>
    <property type="molecule type" value="Genomic_DNA"/>
</dbReference>
<dbReference type="InterPro" id="IPR030392">
    <property type="entry name" value="S74_ICA"/>
</dbReference>
<dbReference type="InterPro" id="IPR026444">
    <property type="entry name" value="Secre_tail"/>
</dbReference>
<evidence type="ECO:0000313" key="3">
    <source>
        <dbReference type="EMBL" id="SHF53033.1"/>
    </source>
</evidence>
<dbReference type="NCBIfam" id="TIGR04183">
    <property type="entry name" value="Por_Secre_tail"/>
    <property type="match status" value="1"/>
</dbReference>
<accession>A0A1M5CE65</accession>
<protein>
    <submittedName>
        <fullName evidence="3">Por secretion system C-terminal sorting domain-containing protein</fullName>
    </submittedName>
</protein>
<keyword evidence="4" id="KW-1185">Reference proteome</keyword>
<organism evidence="3 4">
    <name type="scientific">Cnuella takakiae</name>
    <dbReference type="NCBI Taxonomy" id="1302690"/>
    <lineage>
        <taxon>Bacteria</taxon>
        <taxon>Pseudomonadati</taxon>
        <taxon>Bacteroidota</taxon>
        <taxon>Chitinophagia</taxon>
        <taxon>Chitinophagales</taxon>
        <taxon>Chitinophagaceae</taxon>
        <taxon>Cnuella</taxon>
    </lineage>
</organism>
<dbReference type="Proteomes" id="UP000184368">
    <property type="component" value="Unassembled WGS sequence"/>
</dbReference>
<evidence type="ECO:0000259" key="2">
    <source>
        <dbReference type="PROSITE" id="PS51688"/>
    </source>
</evidence>
<dbReference type="Pfam" id="PF18962">
    <property type="entry name" value="Por_Secre_tail"/>
    <property type="match status" value="1"/>
</dbReference>
<evidence type="ECO:0000256" key="1">
    <source>
        <dbReference type="SAM" id="Coils"/>
    </source>
</evidence>
<evidence type="ECO:0000313" key="4">
    <source>
        <dbReference type="Proteomes" id="UP000184368"/>
    </source>
</evidence>
<sequence>MKRQLLLSVLSAVAAINLYGQNTTPYWSLAGNSNGVGTAKLGTTNSIPLTLITNNVERMRIDPTTGRIAVGASFLRGKLTLVNNGSTPSAVWVNNGTPLFTGFAEATGGNGDYIINMASDARTTRANYMAKRARGTLANPLAVIDNDFITSIQASGYDGTQFQNPATIDFFVDGTPSAGNVPVRISMSTGANLTTRKERLKIGNSGNIDFNSGQLYVDQANGNVGIGTYQSAGKLTIHNNGSLPSAPWLADGTMFTGFAEDKIGGADFIVNMATNTPDSRPVFMGKRSRGTLGAPLPVVDKDKLFGILPAAFDGKSFQVPASIDFIADGAPTAGSVPTRIAFFTGANGATRKERFSIGSNGSLNFNSNQLLVSETATERIVRLNNGQVVLSTGISSPAGTMNLNSSKLYINMDQYEKEAEKPIPPDALVAVGGNMFLTGGVHSENGSLIMDNGSIDLTGSLSIKYGGIIANSGDGSGNRGKTMIQGGEVEITGEDSYINLPGPYGGISVRGTYPIFAKGIYNGRGWEFESRGLHAEGNTEGVYGRSYGYSYLDIYSARRSSGVYGFNETIGVGVRGTSNNGLGVLGSSKFSHGIFGTTESDTAFAGYFSGKVFSSNGYFSASDKNLKKNIKNLPEGLDIINKLEPKSYEFRNDGAMAQMNLPKGKHFGLLAQDVEKVLPTLVHTSEFDPMFTLAPASYDSTGKNAVLPPVTGSQEKIAYKAINYTELIPVLVKGMQEQQSQIEEQGKQTENLMRQVAEQQKQIEDLKAIVNKLSGISTTSASLSSAKLGNPIPNPSKSSTVISYNVPEGSRSVFLLVTDMKGALIKQVKLNAKGSSQINLNTTALAAGTYTYNLIVDGTKQESKQLIITR</sequence>